<proteinExistence type="predicted"/>
<keyword evidence="1" id="KW-0175">Coiled coil</keyword>
<comment type="caution">
    <text evidence="2">The sequence shown here is derived from an EMBL/GenBank/DDBJ whole genome shotgun (WGS) entry which is preliminary data.</text>
</comment>
<evidence type="ECO:0000313" key="3">
    <source>
        <dbReference type="Proteomes" id="UP001146793"/>
    </source>
</evidence>
<feature type="coiled-coil region" evidence="1">
    <location>
        <begin position="10"/>
        <end position="122"/>
    </location>
</feature>
<sequence length="316" mass="38431">MTEENNTLSQESLYQEVLKLMNEIQIIEKQSQTTRTKLIKENLKISNINEELQSMLNDIKKVQNRIPTELAKDLIKRIKSFNENIIEKELKEKGVINKLYKIKNYSTQLQSILQNIEKKKEMQFEFHNKVQNFVCRYLQINSFNINFKDFKELNHKKNEKLYQWYSFYFQNFDDSTMYNDMFQKMFDCFNTILTMVNEKFQPQLPFRKIDYYQINDEVLNRLTSEIFEENYANNQSVGNLFGKFQKISNLILRYFFSCALLNYKIVYLDEIEFNKDFHFVFKKDRNQNKFFELFPYYITQDSIVQEKIPVIMPKKN</sequence>
<evidence type="ECO:0000313" key="2">
    <source>
        <dbReference type="EMBL" id="KAJ3439372.1"/>
    </source>
</evidence>
<dbReference type="EMBL" id="JANTQA010000032">
    <property type="protein sequence ID" value="KAJ3439372.1"/>
    <property type="molecule type" value="Genomic_DNA"/>
</dbReference>
<dbReference type="Proteomes" id="UP001146793">
    <property type="component" value="Unassembled WGS sequence"/>
</dbReference>
<protein>
    <submittedName>
        <fullName evidence="2">Uncharacterized protein</fullName>
    </submittedName>
</protein>
<organism evidence="2 3">
    <name type="scientific">Anaeramoeba flamelloides</name>
    <dbReference type="NCBI Taxonomy" id="1746091"/>
    <lineage>
        <taxon>Eukaryota</taxon>
        <taxon>Metamonada</taxon>
        <taxon>Anaeramoebidae</taxon>
        <taxon>Anaeramoeba</taxon>
    </lineage>
</organism>
<evidence type="ECO:0000256" key="1">
    <source>
        <dbReference type="SAM" id="Coils"/>
    </source>
</evidence>
<dbReference type="AlphaFoldDB" id="A0AAV7ZF50"/>
<reference evidence="2" key="1">
    <citation type="submission" date="2022-08" db="EMBL/GenBank/DDBJ databases">
        <title>Novel sulphate-reducing endosymbionts in the free-living metamonad Anaeramoeba.</title>
        <authorList>
            <person name="Jerlstrom-Hultqvist J."/>
            <person name="Cepicka I."/>
            <person name="Gallot-Lavallee L."/>
            <person name="Salas-Leiva D."/>
            <person name="Curtis B.A."/>
            <person name="Zahonova K."/>
            <person name="Pipaliya S."/>
            <person name="Dacks J."/>
            <person name="Roger A.J."/>
        </authorList>
    </citation>
    <scope>NUCLEOTIDE SEQUENCE</scope>
    <source>
        <strain evidence="2">Busselton2</strain>
    </source>
</reference>
<gene>
    <name evidence="2" type="ORF">M0812_15398</name>
</gene>
<name>A0AAV7ZF50_9EUKA</name>
<accession>A0AAV7ZF50</accession>